<evidence type="ECO:0000313" key="5">
    <source>
        <dbReference type="Proteomes" id="UP001314229"/>
    </source>
</evidence>
<dbReference type="GO" id="GO:0034504">
    <property type="term" value="P:protein localization to nucleus"/>
    <property type="evidence" value="ECO:0007669"/>
    <property type="project" value="TreeGrafter"/>
</dbReference>
<dbReference type="PANTHER" id="PTHR10760:SF14">
    <property type="entry name" value="TORSIN-1B"/>
    <property type="match status" value="1"/>
</dbReference>
<dbReference type="EMBL" id="CAWUFR010000066">
    <property type="protein sequence ID" value="CAK6963644.1"/>
    <property type="molecule type" value="Genomic_DNA"/>
</dbReference>
<dbReference type="SUPFAM" id="SSF52540">
    <property type="entry name" value="P-loop containing nucleoside triphosphate hydrolases"/>
    <property type="match status" value="2"/>
</dbReference>
<dbReference type="Pfam" id="PF06309">
    <property type="entry name" value="Torsin"/>
    <property type="match status" value="2"/>
</dbReference>
<dbReference type="FunFam" id="3.40.50.300:FF:001719">
    <property type="entry name" value="Torsin"/>
    <property type="match status" value="1"/>
</dbReference>
<dbReference type="Proteomes" id="UP001314229">
    <property type="component" value="Unassembled WGS sequence"/>
</dbReference>
<dbReference type="GO" id="GO:0019894">
    <property type="term" value="F:kinesin binding"/>
    <property type="evidence" value="ECO:0007669"/>
    <property type="project" value="TreeGrafter"/>
</dbReference>
<keyword evidence="2" id="KW-0472">Membrane</keyword>
<evidence type="ECO:0000256" key="2">
    <source>
        <dbReference type="SAM" id="Phobius"/>
    </source>
</evidence>
<dbReference type="InterPro" id="IPR049337">
    <property type="entry name" value="TOR1A_C"/>
</dbReference>
<evidence type="ECO:0000259" key="3">
    <source>
        <dbReference type="SMART" id="SM00382"/>
    </source>
</evidence>
<dbReference type="InterPro" id="IPR010448">
    <property type="entry name" value="Torsin"/>
</dbReference>
<dbReference type="GO" id="GO:0005524">
    <property type="term" value="F:ATP binding"/>
    <property type="evidence" value="ECO:0007669"/>
    <property type="project" value="InterPro"/>
</dbReference>
<gene>
    <name evidence="4" type="ORF">FSCOSCO3_A031787</name>
</gene>
<evidence type="ECO:0000313" key="4">
    <source>
        <dbReference type="EMBL" id="CAK6963644.1"/>
    </source>
</evidence>
<feature type="transmembrane region" description="Helical" evidence="2">
    <location>
        <begin position="6"/>
        <end position="27"/>
    </location>
</feature>
<evidence type="ECO:0000256" key="1">
    <source>
        <dbReference type="ARBA" id="ARBA00006235"/>
    </source>
</evidence>
<dbReference type="GO" id="GO:0016887">
    <property type="term" value="F:ATP hydrolysis activity"/>
    <property type="evidence" value="ECO:0007669"/>
    <property type="project" value="InterPro"/>
</dbReference>
<dbReference type="Pfam" id="PF21376">
    <property type="entry name" value="TOR1A_C"/>
    <property type="match status" value="1"/>
</dbReference>
<dbReference type="SMART" id="SM00382">
    <property type="entry name" value="AAA"/>
    <property type="match status" value="1"/>
</dbReference>
<sequence length="454" mass="51470">MKAVQVYLLLYVFLMTNVLVNTFFGGITDKLRWIFKSQESCDSDWISFNATGLQADLKGKLFGQHIASDIILKAVNGFMSNDNSEKPLVLSLHGLSGTGKSFVTKLIAENIYKEGMGSRFVHLFISSLHFPHSSQIDTYKSQLQQWIKGKVTDCGRSMFIFDEVDKMHPGLIDSIKPYLDYYNNVDGVSYRKAIFIFLNNDGTQRITETALNFWREGRDREEIEFKDLETSLSTSAFTNKQSGFLHSSLIEQSMIDYFIPFLPLEYTHVVQCVMAQMKAIGLKPDQNEAYKLARDLQYFPKFERVFSVKAFDPTVIFEGLWEIFGPFLRDILGALFNGGSGNVPTHSPEKCDFDWISFRAAGLQGDLKSKLFGQHVALPIILKAVNGFMSNDNSEKPMVLSLHGPTGTGKNFVSNMIADNIYKEGINSRFVHVFISTLHFPHVHQIDTYKSQLQ</sequence>
<dbReference type="PANTHER" id="PTHR10760">
    <property type="entry name" value="TORSIN"/>
    <property type="match status" value="1"/>
</dbReference>
<dbReference type="GO" id="GO:0005788">
    <property type="term" value="C:endoplasmic reticulum lumen"/>
    <property type="evidence" value="ECO:0007669"/>
    <property type="project" value="TreeGrafter"/>
</dbReference>
<name>A0AAV1NXT8_SCOSC</name>
<dbReference type="GO" id="GO:0005635">
    <property type="term" value="C:nuclear envelope"/>
    <property type="evidence" value="ECO:0007669"/>
    <property type="project" value="TreeGrafter"/>
</dbReference>
<comment type="caution">
    <text evidence="4">The sequence shown here is derived from an EMBL/GenBank/DDBJ whole genome shotgun (WGS) entry which is preliminary data.</text>
</comment>
<keyword evidence="2" id="KW-1133">Transmembrane helix</keyword>
<dbReference type="AlphaFoldDB" id="A0AAV1NXT8"/>
<feature type="domain" description="AAA+ ATPase" evidence="3">
    <location>
        <begin position="86"/>
        <end position="229"/>
    </location>
</feature>
<dbReference type="Gene3D" id="3.40.50.300">
    <property type="entry name" value="P-loop containing nucleotide triphosphate hydrolases"/>
    <property type="match status" value="2"/>
</dbReference>
<dbReference type="GO" id="GO:0071763">
    <property type="term" value="P:nuclear membrane organization"/>
    <property type="evidence" value="ECO:0007669"/>
    <property type="project" value="TreeGrafter"/>
</dbReference>
<keyword evidence="2" id="KW-0812">Transmembrane</keyword>
<reference evidence="4 5" key="1">
    <citation type="submission" date="2024-01" db="EMBL/GenBank/DDBJ databases">
        <authorList>
            <person name="Alioto T."/>
            <person name="Alioto T."/>
            <person name="Gomez Garrido J."/>
        </authorList>
    </citation>
    <scope>NUCLEOTIDE SEQUENCE [LARGE SCALE GENOMIC DNA]</scope>
</reference>
<dbReference type="InterPro" id="IPR003593">
    <property type="entry name" value="AAA+_ATPase"/>
</dbReference>
<accession>A0AAV1NXT8</accession>
<keyword evidence="5" id="KW-1185">Reference proteome</keyword>
<proteinExistence type="inferred from homology"/>
<protein>
    <submittedName>
        <fullName evidence="4">Uncharacterized protein LOC113124556 isoform X2</fullName>
    </submittedName>
</protein>
<comment type="similarity">
    <text evidence="1">Belongs to the ClpA/ClpB family. Torsin subfamily.</text>
</comment>
<organism evidence="4 5">
    <name type="scientific">Scomber scombrus</name>
    <name type="common">Atlantic mackerel</name>
    <name type="synonym">Scomber vernalis</name>
    <dbReference type="NCBI Taxonomy" id="13677"/>
    <lineage>
        <taxon>Eukaryota</taxon>
        <taxon>Metazoa</taxon>
        <taxon>Chordata</taxon>
        <taxon>Craniata</taxon>
        <taxon>Vertebrata</taxon>
        <taxon>Euteleostomi</taxon>
        <taxon>Actinopterygii</taxon>
        <taxon>Neopterygii</taxon>
        <taxon>Teleostei</taxon>
        <taxon>Neoteleostei</taxon>
        <taxon>Acanthomorphata</taxon>
        <taxon>Pelagiaria</taxon>
        <taxon>Scombriformes</taxon>
        <taxon>Scombridae</taxon>
        <taxon>Scomber</taxon>
    </lineage>
</organism>
<dbReference type="InterPro" id="IPR027417">
    <property type="entry name" value="P-loop_NTPase"/>
</dbReference>